<dbReference type="EMBL" id="KV875097">
    <property type="protein sequence ID" value="OIW30219.1"/>
    <property type="molecule type" value="Genomic_DNA"/>
</dbReference>
<feature type="compositionally biased region" description="Basic and acidic residues" evidence="2">
    <location>
        <begin position="1122"/>
        <end position="1133"/>
    </location>
</feature>
<dbReference type="PANTHER" id="PTHR46224:SF64">
    <property type="entry name" value="IQ MOTIF AND ANKYRIN REPEAT DOMAIN-CONTAINING PROTEIN 1"/>
    <property type="match status" value="1"/>
</dbReference>
<accession>A0A1J7ISS4</accession>
<dbReference type="PANTHER" id="PTHR46224">
    <property type="entry name" value="ANKYRIN REPEAT FAMILY PROTEIN"/>
    <property type="match status" value="1"/>
</dbReference>
<feature type="region of interest" description="Disordered" evidence="2">
    <location>
        <begin position="1112"/>
        <end position="1133"/>
    </location>
</feature>
<name>A0A1J7ISS4_9PEZI</name>
<dbReference type="Gene3D" id="1.25.40.20">
    <property type="entry name" value="Ankyrin repeat-containing domain"/>
    <property type="match status" value="4"/>
</dbReference>
<dbReference type="Pfam" id="PF12796">
    <property type="entry name" value="Ank_2"/>
    <property type="match status" value="1"/>
</dbReference>
<dbReference type="SMART" id="SM00248">
    <property type="entry name" value="ANK"/>
    <property type="match status" value="8"/>
</dbReference>
<proteinExistence type="predicted"/>
<feature type="repeat" description="ANK" evidence="1">
    <location>
        <begin position="119"/>
        <end position="145"/>
    </location>
</feature>
<dbReference type="PROSITE" id="PS50297">
    <property type="entry name" value="ANK_REP_REGION"/>
    <property type="match status" value="1"/>
</dbReference>
<dbReference type="InterPro" id="IPR036770">
    <property type="entry name" value="Ankyrin_rpt-contain_sf"/>
</dbReference>
<dbReference type="InParanoid" id="A0A1J7ISS4"/>
<feature type="repeat" description="ANK" evidence="1">
    <location>
        <begin position="179"/>
        <end position="211"/>
    </location>
</feature>
<dbReference type="Pfam" id="PF00023">
    <property type="entry name" value="Ank"/>
    <property type="match status" value="1"/>
</dbReference>
<evidence type="ECO:0000313" key="4">
    <source>
        <dbReference type="Proteomes" id="UP000182658"/>
    </source>
</evidence>
<dbReference type="OrthoDB" id="194358at2759"/>
<sequence length="1393" mass="151612">MGSELQEAKRLLEDYRQSLLDQRAPSRLSRKPTEGVYTLQEVNHVLTQVIDRNGPLGLVDALLILGEDVNVSRRKSTNIWNVVRRKDQQPKRNDILLKAATHSPPEVVDALASRADQVNLNDALHLAIMRGDVAVLKALLVHGADPVDLHEAFQHVVIQNSLEVVEALLSGAKKPCHTCRSSALVIAVRNQSSETLRMLMKSGADPNWEDAVALLAAAQGKRPDLLAILLSGPSWPSPHSLDAVVGKAYVGMTGKDTREGVEVIDLALSAGAQGQHTTDLCTKGFAETVRRRQLVLLDVLLKYNKPSGHYETVAILQAIETREQDILTKFLRLNPTPTSLAIAVAQAMKIPDSAPRLEMIKMLISSGAQGECIASALVSTVQLALDTKGGSDQNHKLDRQLLDLLLDQGNADVDYRSGEALQAAVRASSLDISRKIIAKRPSPETVGAALPVALSIQDSERKESVVELLIGNDISDTAVNRSLMQVVRGGRGNSYLVQLLLSRANVDYNSGEVFVYAIRNQDLNTLQLLLLRHPNSTSLFTAVDEALNVERTTRYSVFEVLIPQLDRQHLSQAFKASGLEPYPDVGFMRTLLQAGANVTVENGACIKQATGNLDIDALNLLTEFSGYNEGIYTAAFTDLLDSGRNWMSFDHLESLQLILTHGASGKPLNVALLTVVQQLGCDNSQTDLMEQLLEFLLASDADVNYEHGDVVCVAARQGNAIALRQLLASGATRDTASAGFAAAVLAKHSEQHLLILVDIFMDREDENIMSVINTPQSGILPPLFLCLNAYPTSVALAIRMFAVGCDTEQTVPSRVYGETRELDGESEVTIPNEEPVTVLAWALLQPDDRISSDVISTIIDQGANVSFSTPNTRATPLMLAANFGRADITQKLLGSGAKAAPKDVFGRSTLFYASRGGHADVVKLLLEQRPVINDGSLHEASRGFHTSVVDLLIKGGHDPNYRSTKHGGRTALGEIALKGRIPGDVSAAEDAIDVLKSAGADPLVQIHGKSIIYLAMENEFCPVPMTQLLLDRILWQTINSDANIYQSANLHYSPTMYLTKTPSHPSRSSATQILTLLHHHGAKDIFYSSSPSSRQPPGATGLPPAIAAAESRRQAREAATAEEEHHHQLTLRREREAHDHAAALAESSHAASLRHRHASADLDVALADASHHSAATRTLSSAAVSRGIDWDRHRDGLAMTSERRDADLAYRSRAHVATLTERQDEERQEYSFREARDGQAARFEYGRHQRRTGYMRQEGDLVAAQQARTNAIDVAHRHAIGDSEVRHMWNRGRVEVGTARALNAADLQYRAARARGGLAYARGRADVGMGYARGVHGLEQQRHGMRMREQEGERMNIVGQVNLREWGAYKASQGQGQIGGGYGKGQGAIGWSG</sequence>
<dbReference type="STRING" id="1408157.A0A1J7ISS4"/>
<dbReference type="Proteomes" id="UP000182658">
    <property type="component" value="Unassembled WGS sequence"/>
</dbReference>
<dbReference type="InterPro" id="IPR051616">
    <property type="entry name" value="Cul2-RING_E3_ligase_SR"/>
</dbReference>
<organism evidence="3 4">
    <name type="scientific">Coniochaeta ligniaria NRRL 30616</name>
    <dbReference type="NCBI Taxonomy" id="1408157"/>
    <lineage>
        <taxon>Eukaryota</taxon>
        <taxon>Fungi</taxon>
        <taxon>Dikarya</taxon>
        <taxon>Ascomycota</taxon>
        <taxon>Pezizomycotina</taxon>
        <taxon>Sordariomycetes</taxon>
        <taxon>Sordariomycetidae</taxon>
        <taxon>Coniochaetales</taxon>
        <taxon>Coniochaetaceae</taxon>
        <taxon>Coniochaeta</taxon>
    </lineage>
</organism>
<evidence type="ECO:0000256" key="2">
    <source>
        <dbReference type="SAM" id="MobiDB-lite"/>
    </source>
</evidence>
<feature type="repeat" description="ANK" evidence="1">
    <location>
        <begin position="872"/>
        <end position="904"/>
    </location>
</feature>
<dbReference type="PROSITE" id="PS50088">
    <property type="entry name" value="ANK_REPEAT"/>
    <property type="match status" value="3"/>
</dbReference>
<keyword evidence="1" id="KW-0040">ANK repeat</keyword>
<evidence type="ECO:0008006" key="5">
    <source>
        <dbReference type="Google" id="ProtNLM"/>
    </source>
</evidence>
<protein>
    <recommendedName>
        <fullName evidence="5">Ankyrin</fullName>
    </recommendedName>
</protein>
<feature type="region of interest" description="Disordered" evidence="2">
    <location>
        <begin position="1085"/>
        <end position="1104"/>
    </location>
</feature>
<dbReference type="InterPro" id="IPR002110">
    <property type="entry name" value="Ankyrin_rpt"/>
</dbReference>
<dbReference type="SUPFAM" id="SSF48403">
    <property type="entry name" value="Ankyrin repeat"/>
    <property type="match status" value="2"/>
</dbReference>
<keyword evidence="4" id="KW-1185">Reference proteome</keyword>
<reference evidence="3 4" key="1">
    <citation type="submission" date="2016-10" db="EMBL/GenBank/DDBJ databases">
        <title>Draft genome sequence of Coniochaeta ligniaria NRRL30616, a lignocellulolytic fungus for bioabatement of inhibitors in plant biomass hydrolysates.</title>
        <authorList>
            <consortium name="DOE Joint Genome Institute"/>
            <person name="Jimenez D.J."/>
            <person name="Hector R.E."/>
            <person name="Riley R."/>
            <person name="Sun H."/>
            <person name="Grigoriev I.V."/>
            <person name="Van Elsas J.D."/>
            <person name="Nichols N.N."/>
        </authorList>
    </citation>
    <scope>NUCLEOTIDE SEQUENCE [LARGE SCALE GENOMIC DNA]</scope>
    <source>
        <strain evidence="3 4">NRRL 30616</strain>
    </source>
</reference>
<gene>
    <name evidence="3" type="ORF">CONLIGDRAFT_680998</name>
</gene>
<evidence type="ECO:0000313" key="3">
    <source>
        <dbReference type="EMBL" id="OIW30219.1"/>
    </source>
</evidence>
<evidence type="ECO:0000256" key="1">
    <source>
        <dbReference type="PROSITE-ProRule" id="PRU00023"/>
    </source>
</evidence>